<dbReference type="InterPro" id="IPR013986">
    <property type="entry name" value="DExx_box_DNA_helicase_dom_sf"/>
</dbReference>
<dbReference type="PANTHER" id="PTHR11070">
    <property type="entry name" value="UVRD / RECB / PCRA DNA HELICASE FAMILY MEMBER"/>
    <property type="match status" value="1"/>
</dbReference>
<name>D6LFY8_9FUSO</name>
<evidence type="ECO:0000256" key="1">
    <source>
        <dbReference type="ARBA" id="ARBA00022741"/>
    </source>
</evidence>
<dbReference type="EMBL" id="GG770381">
    <property type="protein sequence ID" value="EFG29073.2"/>
    <property type="molecule type" value="Genomic_DNA"/>
</dbReference>
<gene>
    <name evidence="7" type="ORF">HMPREF0400_00637</name>
</gene>
<dbReference type="SUPFAM" id="SSF52540">
    <property type="entry name" value="P-loop containing nucleoside triphosphate hydrolases"/>
    <property type="match status" value="1"/>
</dbReference>
<evidence type="ECO:0000256" key="5">
    <source>
        <dbReference type="PROSITE-ProRule" id="PRU00560"/>
    </source>
</evidence>
<dbReference type="InterPro" id="IPR027417">
    <property type="entry name" value="P-loop_NTPase"/>
</dbReference>
<dbReference type="GO" id="GO:0003677">
    <property type="term" value="F:DNA binding"/>
    <property type="evidence" value="ECO:0007669"/>
    <property type="project" value="InterPro"/>
</dbReference>
<evidence type="ECO:0000259" key="6">
    <source>
        <dbReference type="PROSITE" id="PS51198"/>
    </source>
</evidence>
<keyword evidence="1 5" id="KW-0547">Nucleotide-binding</keyword>
<keyword evidence="3 5" id="KW-0347">Helicase</keyword>
<dbReference type="InterPro" id="IPR000212">
    <property type="entry name" value="DNA_helicase_UvrD/REP"/>
</dbReference>
<proteinExistence type="predicted"/>
<sequence length="794" mass="93797">MSEIILSSEQRTVARYNENGVIRVNGGPGSGKTLVAVKRAIFLAKDYKYSEKNDKILFLFYNKSLERTIRKLFESDEDYEKVKDKIEIKSIDAFLVNDYINSNNKEFLEFVKRARNNIKFVKTKNPERKERIKNILKTRSIEFKNFTVEDAEFILSEIDWLRDCSYLTEEEYLQINRDGRGSQNPLTTKKRMEIYKILRLYRENGPKDSDLRYTDFYDLASLFLFYFEKEENKGKIKKYNHVIVDEAQDLSKIHFRFINLICEISKTSGNTISLFMDKNQSIYSKQAWISKKRTLKQVGISISKSFSLNRAYRNAKEIFDVAIKLNPETEVGDISTDKNQNLTLTFSVDRGIKPLFLRYPDLSFEEGIKNLSKNIEILVDKFNYKYDDISVISLNKLYNPKKKEEYKTEVDRMIESLHDKGTDVTTYYSAKGTENKVIFIPSIDEFDIDKLSERYPDKTKEEILEEFKKLLYVGMTRATEVLIISSLNSEASDSLKKLLEVFDFENDFINIDTDSNDFYSVFNKEINKNENIEKNHTKFSEIKEVIEEEKITDIVIQKEKEALKIDIDERDNIEIEKEIENKFPSAHKFTKMGLIKAENFFLGADKNGNALHTEGFEYLKAFEYEIRTYYITIQEKAKESYSKNERMHTILKKLKTHHEFKNIVSKCFDSKVFDERNDLAHDYNEFTYNDLLEIRKLIMEDLLPSFIKAFNKYKINKGIDEFIIVGKLETSYNKVDIQKKKYYSYCIIDENNNSFLAFSENKYKQDIIYKLTVNKLMLKGNEYYRILEANNFRD</sequence>
<dbReference type="AlphaFoldDB" id="D6LFY8"/>
<feature type="binding site" evidence="5">
    <location>
        <begin position="26"/>
        <end position="33"/>
    </location>
    <ligand>
        <name>ATP</name>
        <dbReference type="ChEBI" id="CHEBI:30616"/>
    </ligand>
</feature>
<dbReference type="InterPro" id="IPR014016">
    <property type="entry name" value="UvrD-like_ATP-bd"/>
</dbReference>
<dbReference type="GO" id="GO:0043138">
    <property type="term" value="F:3'-5' DNA helicase activity"/>
    <property type="evidence" value="ECO:0007669"/>
    <property type="project" value="TreeGrafter"/>
</dbReference>
<dbReference type="GO" id="GO:0005524">
    <property type="term" value="F:ATP binding"/>
    <property type="evidence" value="ECO:0007669"/>
    <property type="project" value="UniProtKB-UniRule"/>
</dbReference>
<dbReference type="GO" id="GO:0005829">
    <property type="term" value="C:cytosol"/>
    <property type="evidence" value="ECO:0007669"/>
    <property type="project" value="TreeGrafter"/>
</dbReference>
<evidence type="ECO:0000256" key="3">
    <source>
        <dbReference type="ARBA" id="ARBA00022806"/>
    </source>
</evidence>
<dbReference type="GO" id="GO:0000725">
    <property type="term" value="P:recombinational repair"/>
    <property type="evidence" value="ECO:0007669"/>
    <property type="project" value="TreeGrafter"/>
</dbReference>
<evidence type="ECO:0000256" key="4">
    <source>
        <dbReference type="ARBA" id="ARBA00022840"/>
    </source>
</evidence>
<keyword evidence="4 5" id="KW-0067">ATP-binding</keyword>
<dbReference type="PANTHER" id="PTHR11070:SF45">
    <property type="entry name" value="DNA 3'-5' HELICASE"/>
    <property type="match status" value="1"/>
</dbReference>
<dbReference type="Gene3D" id="1.10.10.160">
    <property type="match status" value="1"/>
</dbReference>
<dbReference type="GO" id="GO:0016787">
    <property type="term" value="F:hydrolase activity"/>
    <property type="evidence" value="ECO:0007669"/>
    <property type="project" value="UniProtKB-UniRule"/>
</dbReference>
<evidence type="ECO:0000313" key="7">
    <source>
        <dbReference type="EMBL" id="EFG29073.2"/>
    </source>
</evidence>
<evidence type="ECO:0000313" key="8">
    <source>
        <dbReference type="Proteomes" id="UP000003964"/>
    </source>
</evidence>
<dbReference type="Gene3D" id="3.40.50.300">
    <property type="entry name" value="P-loop containing nucleotide triphosphate hydrolases"/>
    <property type="match status" value="2"/>
</dbReference>
<keyword evidence="2 5" id="KW-0378">Hydrolase</keyword>
<feature type="domain" description="UvrD-like helicase ATP-binding" evidence="6">
    <location>
        <begin position="5"/>
        <end position="315"/>
    </location>
</feature>
<organism evidence="7 8">
    <name type="scientific">Fusobacterium periodonticum 1_1_41FAA</name>
    <dbReference type="NCBI Taxonomy" id="469621"/>
    <lineage>
        <taxon>Bacteria</taxon>
        <taxon>Fusobacteriati</taxon>
        <taxon>Fusobacteriota</taxon>
        <taxon>Fusobacteriia</taxon>
        <taxon>Fusobacteriales</taxon>
        <taxon>Fusobacteriaceae</taxon>
        <taxon>Fusobacterium</taxon>
    </lineage>
</organism>
<dbReference type="RefSeq" id="WP_008820625.1">
    <property type="nucleotide sequence ID" value="NZ_GG770381.1"/>
</dbReference>
<dbReference type="Proteomes" id="UP000003964">
    <property type="component" value="Unassembled WGS sequence"/>
</dbReference>
<reference evidence="7 8" key="1">
    <citation type="submission" date="2010-03" db="EMBL/GenBank/DDBJ databases">
        <title>The Genome Sequence of Fusobacterium sp. 1_1_41FAA.</title>
        <authorList>
            <consortium name="The Broad Institute Genome Sequencing Platform"/>
            <person name="Ward D."/>
            <person name="Earl A."/>
            <person name="Feldgarden M."/>
            <person name="Gevers D."/>
            <person name="Young S.K."/>
            <person name="Zeng Q."/>
            <person name="Koehrsen M."/>
            <person name="Alvarado L."/>
            <person name="Berlin A."/>
            <person name="Borenstein D."/>
            <person name="Chapman S."/>
            <person name="Chen Z."/>
            <person name="Engels R."/>
            <person name="Freedman E."/>
            <person name="Gellesch M."/>
            <person name="Goldberg J."/>
            <person name="Griggs A."/>
            <person name="Gujja S."/>
            <person name="Heilman E."/>
            <person name="Heiman D."/>
            <person name="Hepburn T."/>
            <person name="Howarth C."/>
            <person name="Jen D."/>
            <person name="Larson L."/>
            <person name="Mehta T."/>
            <person name="Park D."/>
            <person name="Pearson M."/>
            <person name="Richards J."/>
            <person name="Roberts A."/>
            <person name="Saif S."/>
            <person name="Shea T."/>
            <person name="Shenoy N."/>
            <person name="Sisk P."/>
            <person name="Stolte C."/>
            <person name="Sykes S."/>
            <person name="Walk T."/>
            <person name="White J."/>
            <person name="Yandava C."/>
            <person name="Strauss J.C."/>
            <person name="Ambrose C.E."/>
            <person name="Allen-Vercoe E."/>
            <person name="Haas B."/>
            <person name="Henn M.R."/>
            <person name="Nusbaum C."/>
            <person name="Birren B."/>
        </authorList>
    </citation>
    <scope>NUCLEOTIDE SEQUENCE [LARGE SCALE GENOMIC DNA]</scope>
    <source>
        <strain evidence="7 8">1_1_41FAA</strain>
    </source>
</reference>
<accession>D6LFY8</accession>
<dbReference type="PROSITE" id="PS51198">
    <property type="entry name" value="UVRD_HELICASE_ATP_BIND"/>
    <property type="match status" value="1"/>
</dbReference>
<evidence type="ECO:0000256" key="2">
    <source>
        <dbReference type="ARBA" id="ARBA00022801"/>
    </source>
</evidence>
<dbReference type="Pfam" id="PF00580">
    <property type="entry name" value="UvrD-helicase"/>
    <property type="match status" value="1"/>
</dbReference>
<protein>
    <recommendedName>
        <fullName evidence="6">UvrD-like helicase ATP-binding domain-containing protein</fullName>
    </recommendedName>
</protein>